<dbReference type="SUPFAM" id="SSF51735">
    <property type="entry name" value="NAD(P)-binding Rossmann-fold domains"/>
    <property type="match status" value="1"/>
</dbReference>
<dbReference type="PANTHER" id="PTHR44845:SF6">
    <property type="entry name" value="BETA-ALANINE-ACTIVATING ENZYME"/>
    <property type="match status" value="1"/>
</dbReference>
<dbReference type="Gene3D" id="1.10.1200.10">
    <property type="entry name" value="ACP-like"/>
    <property type="match status" value="1"/>
</dbReference>
<keyword evidence="2" id="KW-0597">Phosphoprotein</keyword>
<evidence type="ECO:0000256" key="1">
    <source>
        <dbReference type="ARBA" id="ARBA00022450"/>
    </source>
</evidence>
<evidence type="ECO:0000259" key="4">
    <source>
        <dbReference type="PROSITE" id="PS50075"/>
    </source>
</evidence>
<keyword evidence="8" id="KW-1185">Reference proteome</keyword>
<dbReference type="InterPro" id="IPR025110">
    <property type="entry name" value="AMP-bd_C"/>
</dbReference>
<keyword evidence="1" id="KW-0596">Phosphopantetheine</keyword>
<accession>A0A8I2H655</accession>
<dbReference type="RefSeq" id="WP_193522491.1">
    <property type="nucleotide sequence ID" value="NZ_CBCSDF010000022.1"/>
</dbReference>
<dbReference type="Pfam" id="PF07993">
    <property type="entry name" value="NAD_binding_4"/>
    <property type="match status" value="1"/>
</dbReference>
<dbReference type="Gene3D" id="3.30.559.30">
    <property type="entry name" value="Nonribosomal peptide synthetase, condensation domain"/>
    <property type="match status" value="1"/>
</dbReference>
<dbReference type="Gene3D" id="3.40.50.720">
    <property type="entry name" value="NAD(P)-binding Rossmann-like Domain"/>
    <property type="match status" value="1"/>
</dbReference>
<sequence>MSNWPLTAAQLGIWLGQAKQPTSTRYNTAEYVELNVPINAEDWLLTASRVLQSTTAINVRFIEHQGVPTTQLLSEAERVAKLGDYIDLSESDDAAFAAQQLLIKWQTQPYDLANGDLYRHVLIRLATNHYYWALGAHHIAMDGFSFALVSNRVIQAYEGAQVTADETQYQAVITEDSQYRQSKWYQQDRLYWQQQLQGLDNAAALTTQVLNTEADKEKVTTQLSATVLNQLEARANSVDANWSELLLTAVSAIVYQRTGVAKTIMGMPVANRMASKAANTPCMHMNIVPVPVDFVLVDNFEGLIRQVSEQLRQARRHFRYRYEDLKAEAAILQLPTRLFGAVVNILPFERHETCQGEAVTSHTVSAGPVEDIAFIFIKQMDGSIRFEIEGNQSGYSKAELLSIQSETLQFLHTVAVDLQMPLRVTNRDFAISETPAPVEQSDVLSCLLELSRKSPKSIAVQAIDGHAISYERLVQKVLWLANRLRVNASVADGTVLLALPRSQYTVIAMWAVFAAQHRFVFIDSDAPSARNRSIIADAKPCLALVDDSSEGLAEIRDAGVTQLNIASELANAQLEALAATPSILPLLEQAYLIYTSGSTGKPKGVQISHDALAGFVSGARLAYQVGTQDRVLQFAPFHFDTCIEEVFVTLTAGATLILRNDAMLESFEDFLAELENQHITILDLPTAYWHELCRHLCATRRMLPVSIHTIIIGGEAVNRQRVEAWREQFKQSVRLLNTYGPTEATVVATAIDLSKATNPSLIGLPLPGRGAVVMREKGQIAKFGERGELWLTGVGLSSGYLGLTEQTAAAFVSFWDPQAMRSIAAYRTGDIVRMHKSGQLEYLGRVDAQLKISGYRIEIGEIEAVLLSVPAILEAAVTVVKNAQGSATALAAHIVSTTAWALNDLRTVLSEQLPAPMLPAQLYQYEALPKTPANKIDRKRLSEQQNTACDAEVMSDFETQIAAVWREVLGVSNVRLADNFFSIGGQSLQCIQVAGRLTQLLNKTVNVAFLFAHPKLVDLCNALQLGDELAHKTNTDIATTIKADLAQFRDKLLQVQPHTLTETSEETVLLTGATGFVGAQLLAHLLAKPDLSVICSVRANNIEHGFERLQQAFDVQNLGEIDSSRVTLLLGDIAASQLGLSDADYQQLGMRVTRILHNAAHTSVLRDYSSLKVANTDATAELLMFAKYFSLPFNHVSTIAVAPQSGEPLDEAFIPYHSGLHDGYQQSKWVAEAMVEIAIQQGVAAQVYRLARVTGAKQSGYINHNDLVWRILRSGLKFHRLPELAVSEPWTPVDRVAKFVSAQTLTPTTAAVFNVTPQTLVSLPELYQWLIDFGFVFKVESLLSWLAVLEQSQDEEDLAIASFFTSQPQQSQKATTLVASNQSFISASLQHDASLQSFVKADLARYLIYAFTSNLLKIEHHPEAYKRLQTLQAKFSESKEELS</sequence>
<dbReference type="PROSITE" id="PS00455">
    <property type="entry name" value="AMP_BINDING"/>
    <property type="match status" value="1"/>
</dbReference>
<dbReference type="Gene3D" id="3.40.50.12780">
    <property type="entry name" value="N-terminal domain of ligase-like"/>
    <property type="match status" value="1"/>
</dbReference>
<dbReference type="InterPro" id="IPR020845">
    <property type="entry name" value="AMP-binding_CS"/>
</dbReference>
<evidence type="ECO:0000313" key="6">
    <source>
        <dbReference type="EMBL" id="WOX28844.1"/>
    </source>
</evidence>
<dbReference type="SUPFAM" id="SSF56801">
    <property type="entry name" value="Acetyl-CoA synthetase-like"/>
    <property type="match status" value="1"/>
</dbReference>
<dbReference type="Pfam" id="PF13193">
    <property type="entry name" value="AMP-binding_C"/>
    <property type="match status" value="1"/>
</dbReference>
<evidence type="ECO:0000313" key="8">
    <source>
        <dbReference type="Proteomes" id="UP001304419"/>
    </source>
</evidence>
<dbReference type="InterPro" id="IPR010080">
    <property type="entry name" value="Thioester_reductase-like_dom"/>
</dbReference>
<dbReference type="PANTHER" id="PTHR44845">
    <property type="entry name" value="CARRIER DOMAIN-CONTAINING PROTEIN"/>
    <property type="match status" value="1"/>
</dbReference>
<dbReference type="Proteomes" id="UP001304419">
    <property type="component" value="Chromosome 1"/>
</dbReference>
<dbReference type="Gene3D" id="3.30.559.10">
    <property type="entry name" value="Chloramphenicol acetyltransferase-like domain"/>
    <property type="match status" value="1"/>
</dbReference>
<evidence type="ECO:0000313" key="7">
    <source>
        <dbReference type="Proteomes" id="UP000646877"/>
    </source>
</evidence>
<dbReference type="Pfam" id="PF00550">
    <property type="entry name" value="PP-binding"/>
    <property type="match status" value="1"/>
</dbReference>
<proteinExistence type="predicted"/>
<dbReference type="Pfam" id="PF00501">
    <property type="entry name" value="AMP-binding"/>
    <property type="match status" value="1"/>
</dbReference>
<dbReference type="CDD" id="cd05930">
    <property type="entry name" value="A_NRPS"/>
    <property type="match status" value="1"/>
</dbReference>
<dbReference type="SUPFAM" id="SSF52777">
    <property type="entry name" value="CoA-dependent acyltransferases"/>
    <property type="match status" value="2"/>
</dbReference>
<evidence type="ECO:0000256" key="2">
    <source>
        <dbReference type="ARBA" id="ARBA00022553"/>
    </source>
</evidence>
<gene>
    <name evidence="5" type="ORF">F9Y85_21100</name>
    <name evidence="6" type="ORF">R5H13_00750</name>
</gene>
<feature type="domain" description="Carrier" evidence="4">
    <location>
        <begin position="952"/>
        <end position="1027"/>
    </location>
</feature>
<dbReference type="InterPro" id="IPR000873">
    <property type="entry name" value="AMP-dep_synth/lig_dom"/>
</dbReference>
<reference evidence="6 8" key="2">
    <citation type="submission" date="2023-10" db="EMBL/GenBank/DDBJ databases">
        <title>To unveil natural product biosynthetic capacity in Pseudoalteromonas.</title>
        <authorList>
            <person name="Wang J."/>
        </authorList>
    </citation>
    <scope>NUCLEOTIDE SEQUENCE [LARGE SCALE GENOMIC DNA]</scope>
    <source>
        <strain evidence="6 8">DSM 15914</strain>
    </source>
</reference>
<dbReference type="InterPro" id="IPR009081">
    <property type="entry name" value="PP-bd_ACP"/>
</dbReference>
<dbReference type="NCBIfam" id="TIGR01733">
    <property type="entry name" value="AA-adenyl-dom"/>
    <property type="match status" value="1"/>
</dbReference>
<dbReference type="NCBIfam" id="TIGR01746">
    <property type="entry name" value="Thioester-redct"/>
    <property type="match status" value="1"/>
</dbReference>
<dbReference type="InterPro" id="IPR013120">
    <property type="entry name" value="FAR_NAD-bd"/>
</dbReference>
<dbReference type="Proteomes" id="UP000646877">
    <property type="component" value="Unassembled WGS sequence"/>
</dbReference>
<protein>
    <submittedName>
        <fullName evidence="5">Amino acid adenylation domain-containing protein</fullName>
    </submittedName>
    <submittedName>
        <fullName evidence="6">Non-ribosomal peptide synthetase</fullName>
    </submittedName>
</protein>
<organism evidence="5 7">
    <name type="scientific">Pseudoalteromonas maricaloris</name>
    <dbReference type="NCBI Taxonomy" id="184924"/>
    <lineage>
        <taxon>Bacteria</taxon>
        <taxon>Pseudomonadati</taxon>
        <taxon>Pseudomonadota</taxon>
        <taxon>Gammaproteobacteria</taxon>
        <taxon>Alteromonadales</taxon>
        <taxon>Pseudoalteromonadaceae</taxon>
        <taxon>Pseudoalteromonas</taxon>
    </lineage>
</organism>
<reference evidence="5" key="1">
    <citation type="submission" date="2019-10" db="EMBL/GenBank/DDBJ databases">
        <authorList>
            <person name="Paulsen S."/>
        </authorList>
    </citation>
    <scope>NUCLEOTIDE SEQUENCE</scope>
    <source>
        <strain evidence="5">LMG 19692</strain>
    </source>
</reference>
<dbReference type="InterPro" id="IPR036291">
    <property type="entry name" value="NAD(P)-bd_dom_sf"/>
</dbReference>
<dbReference type="GO" id="GO:0016874">
    <property type="term" value="F:ligase activity"/>
    <property type="evidence" value="ECO:0007669"/>
    <property type="project" value="UniProtKB-KW"/>
</dbReference>
<dbReference type="PROSITE" id="PS50075">
    <property type="entry name" value="CARRIER"/>
    <property type="match status" value="1"/>
</dbReference>
<dbReference type="SUPFAM" id="SSF47336">
    <property type="entry name" value="ACP-like"/>
    <property type="match status" value="1"/>
</dbReference>
<dbReference type="Gene3D" id="3.30.300.30">
    <property type="match status" value="1"/>
</dbReference>
<keyword evidence="3" id="KW-0436">Ligase</keyword>
<dbReference type="InterPro" id="IPR023213">
    <property type="entry name" value="CAT-like_dom_sf"/>
</dbReference>
<dbReference type="InterPro" id="IPR036736">
    <property type="entry name" value="ACP-like_sf"/>
</dbReference>
<dbReference type="InterPro" id="IPR001242">
    <property type="entry name" value="Condensation_dom"/>
</dbReference>
<evidence type="ECO:0000256" key="3">
    <source>
        <dbReference type="ARBA" id="ARBA00022598"/>
    </source>
</evidence>
<dbReference type="EMBL" id="CP137578">
    <property type="protein sequence ID" value="WOX28844.1"/>
    <property type="molecule type" value="Genomic_DNA"/>
</dbReference>
<name>A0A8I2H655_9GAMM</name>
<dbReference type="InterPro" id="IPR010071">
    <property type="entry name" value="AA_adenyl_dom"/>
</dbReference>
<dbReference type="InterPro" id="IPR042099">
    <property type="entry name" value="ANL_N_sf"/>
</dbReference>
<dbReference type="Pfam" id="PF00668">
    <property type="entry name" value="Condensation"/>
    <property type="match status" value="1"/>
</dbReference>
<evidence type="ECO:0000313" key="5">
    <source>
        <dbReference type="EMBL" id="NLR23771.1"/>
    </source>
</evidence>
<dbReference type="EMBL" id="WEIA01000019">
    <property type="protein sequence ID" value="NLR23771.1"/>
    <property type="molecule type" value="Genomic_DNA"/>
</dbReference>
<dbReference type="InterPro" id="IPR045851">
    <property type="entry name" value="AMP-bd_C_sf"/>
</dbReference>